<dbReference type="Pfam" id="PF14863">
    <property type="entry name" value="Alkyl_sulf_dimr"/>
    <property type="match status" value="1"/>
</dbReference>
<dbReference type="PANTHER" id="PTHR43223:SF1">
    <property type="entry name" value="ALKYL_ARYL-SULFATASE BDS1"/>
    <property type="match status" value="1"/>
</dbReference>
<evidence type="ECO:0000313" key="6">
    <source>
        <dbReference type="EMBL" id="RAI43299.1"/>
    </source>
</evidence>
<dbReference type="CDD" id="cd07710">
    <property type="entry name" value="arylsulfatase_Sdsa1-like_MBL-fold"/>
    <property type="match status" value="1"/>
</dbReference>
<sequence length="699" mass="77041">MTTRRDIVHGLPTLGAAFAVGGLSFSGEGAHAQPAAPLAGHFHPKGKAPSRHTAEVLKQARDGLPFADVRDFEEQRRGLIAQMKQMKIMAEGGHVAWDMEQFRFLDAPGEFDSIHPSLLRISRLNNNYGLYEVVPGIYQVRGFDLSDLTMVRGRTGWIVFDPLVSAETARAAWTLFQEHVGQGLPISAVIYSHTHVDHWGGVRGLVTEEDVRSGKVPIIAPVDFMAHTVAENVYAGNAMNRRLFYQYGLLLPGAPHGYVGQGLGQRGSAGSVGLIAPTRLVEKPIEEIEVDGVRMIFQNTPNTEAPREMNTYIPDLKALWMAENVTATLHNIYTLRGAPVRDPLNWSKYIAEALYRFGLEAEVMLASHHWPRWGNARIQEVLRAQRDLYAHMNNQVLHLANQGVTINQIHNVYALPTSLQQKWECRGYHGSAQHNARGVVQRFLGFWDCNPATLIPLSPSDSAPLYVEMMGGADKILARGRQLHDEGRYLLAQEIVNKLVQAEPQNEAAKDLLADIFEQIGYQQENPGLRNSFLSGAYELRSGIPQGAAASTSSPDVIRAMTTELFLNFLAIRMDSRKAEGLRFTINLVTPDNGETFVVELENATLTSIAGFQADKPDLTLTIDRSALEQTMMGAKPLEAQIADGTARVQGDVGVLAKLAATMVDFDPRFEVMPGTRHPAGPIYHADAYQAVPDRAIAE</sequence>
<dbReference type="FunFam" id="3.60.15.30:FF:000001">
    <property type="entry name" value="Alkyl/aryl-sulfatase BDS1"/>
    <property type="match status" value="1"/>
</dbReference>
<accession>A0A327KWW1</accession>
<dbReference type="InterPro" id="IPR006311">
    <property type="entry name" value="TAT_signal"/>
</dbReference>
<dbReference type="Pfam" id="PF14864">
    <property type="entry name" value="Alkyl_sulf_C"/>
    <property type="match status" value="1"/>
</dbReference>
<dbReference type="Proteomes" id="UP000249130">
    <property type="component" value="Unassembled WGS sequence"/>
</dbReference>
<evidence type="ECO:0000259" key="5">
    <source>
        <dbReference type="SMART" id="SM00849"/>
    </source>
</evidence>
<dbReference type="InterPro" id="IPR044097">
    <property type="entry name" value="Bds1/SdsA1_MBL-fold"/>
</dbReference>
<dbReference type="InterPro" id="IPR036527">
    <property type="entry name" value="SCP2_sterol-bd_dom_sf"/>
</dbReference>
<comment type="caution">
    <text evidence="6">The sequence shown here is derived from an EMBL/GenBank/DDBJ whole genome shotgun (WGS) entry which is preliminary data.</text>
</comment>
<dbReference type="InterPro" id="IPR001279">
    <property type="entry name" value="Metallo-B-lactamas"/>
</dbReference>
<keyword evidence="7" id="KW-1185">Reference proteome</keyword>
<dbReference type="GO" id="GO:0030288">
    <property type="term" value="C:outer membrane-bounded periplasmic space"/>
    <property type="evidence" value="ECO:0007669"/>
    <property type="project" value="TreeGrafter"/>
</dbReference>
<dbReference type="OrthoDB" id="9815874at2"/>
<keyword evidence="1" id="KW-0479">Metal-binding</keyword>
<evidence type="ECO:0000256" key="4">
    <source>
        <dbReference type="ARBA" id="ARBA00033751"/>
    </source>
</evidence>
<dbReference type="GO" id="GO:0046872">
    <property type="term" value="F:metal ion binding"/>
    <property type="evidence" value="ECO:0007669"/>
    <property type="project" value="UniProtKB-KW"/>
</dbReference>
<keyword evidence="2" id="KW-0378">Hydrolase</keyword>
<comment type="similarity">
    <text evidence="4">Belongs to the metallo-beta-lactamase superfamily. Type III sulfatase family.</text>
</comment>
<dbReference type="PANTHER" id="PTHR43223">
    <property type="entry name" value="ALKYL/ARYL-SULFATASE"/>
    <property type="match status" value="1"/>
</dbReference>
<evidence type="ECO:0000313" key="7">
    <source>
        <dbReference type="Proteomes" id="UP000249130"/>
    </source>
</evidence>
<dbReference type="InterPro" id="IPR038536">
    <property type="entry name" value="Alkyl/aryl-sulf_dimr_sf"/>
</dbReference>
<evidence type="ECO:0000256" key="1">
    <source>
        <dbReference type="ARBA" id="ARBA00022723"/>
    </source>
</evidence>
<dbReference type="Pfam" id="PF00753">
    <property type="entry name" value="Lactamase_B"/>
    <property type="match status" value="1"/>
</dbReference>
<dbReference type="Gene3D" id="1.25.40.880">
    <property type="entry name" value="Alkyl sulfatase, dimerisation domain"/>
    <property type="match status" value="1"/>
</dbReference>
<dbReference type="InterPro" id="IPR029229">
    <property type="entry name" value="Alkyl_sulf_C"/>
</dbReference>
<dbReference type="GO" id="GO:0018909">
    <property type="term" value="P:dodecyl sulfate metabolic process"/>
    <property type="evidence" value="ECO:0007669"/>
    <property type="project" value="InterPro"/>
</dbReference>
<dbReference type="Gene3D" id="3.60.15.30">
    <property type="entry name" value="Metallo-beta-lactamase domain"/>
    <property type="match status" value="1"/>
</dbReference>
<organism evidence="6 7">
    <name type="scientific">Rhodoplanes roseus</name>
    <dbReference type="NCBI Taxonomy" id="29409"/>
    <lineage>
        <taxon>Bacteria</taxon>
        <taxon>Pseudomonadati</taxon>
        <taxon>Pseudomonadota</taxon>
        <taxon>Alphaproteobacteria</taxon>
        <taxon>Hyphomicrobiales</taxon>
        <taxon>Nitrobacteraceae</taxon>
        <taxon>Rhodoplanes</taxon>
    </lineage>
</organism>
<proteinExistence type="inferred from homology"/>
<dbReference type="SUPFAM" id="SSF55718">
    <property type="entry name" value="SCP-like"/>
    <property type="match status" value="1"/>
</dbReference>
<name>A0A327KWW1_9BRAD</name>
<dbReference type="SUPFAM" id="SSF56281">
    <property type="entry name" value="Metallo-hydrolase/oxidoreductase"/>
    <property type="match status" value="1"/>
</dbReference>
<dbReference type="InterPro" id="IPR029228">
    <property type="entry name" value="Alkyl_sulf_dimr"/>
</dbReference>
<reference evidence="6 7" key="1">
    <citation type="submission" date="2017-07" db="EMBL/GenBank/DDBJ databases">
        <title>Draft Genome Sequences of Select Purple Nonsulfur Bacteria.</title>
        <authorList>
            <person name="Lasarre B."/>
            <person name="Mckinlay J.B."/>
        </authorList>
    </citation>
    <scope>NUCLEOTIDE SEQUENCE [LARGE SCALE GENOMIC DNA]</scope>
    <source>
        <strain evidence="6 7">DSM 5909</strain>
    </source>
</reference>
<protein>
    <recommendedName>
        <fullName evidence="5">Metallo-beta-lactamase domain-containing protein</fullName>
    </recommendedName>
</protein>
<dbReference type="GO" id="GO:0018741">
    <property type="term" value="F:linear primary-alkylsulfatase activity"/>
    <property type="evidence" value="ECO:0007669"/>
    <property type="project" value="InterPro"/>
</dbReference>
<gene>
    <name evidence="6" type="ORF">CH341_15095</name>
</gene>
<dbReference type="Gene3D" id="3.30.1050.10">
    <property type="entry name" value="SCP2 sterol-binding domain"/>
    <property type="match status" value="1"/>
</dbReference>
<dbReference type="AlphaFoldDB" id="A0A327KWW1"/>
<dbReference type="SMART" id="SM00849">
    <property type="entry name" value="Lactamase_B"/>
    <property type="match status" value="1"/>
</dbReference>
<feature type="domain" description="Metallo-beta-lactamase" evidence="5">
    <location>
        <begin position="145"/>
        <end position="368"/>
    </location>
</feature>
<evidence type="ECO:0000256" key="3">
    <source>
        <dbReference type="ARBA" id="ARBA00022833"/>
    </source>
</evidence>
<evidence type="ECO:0000256" key="2">
    <source>
        <dbReference type="ARBA" id="ARBA00022801"/>
    </source>
</evidence>
<dbReference type="GO" id="GO:0046983">
    <property type="term" value="F:protein dimerization activity"/>
    <property type="evidence" value="ECO:0007669"/>
    <property type="project" value="InterPro"/>
</dbReference>
<dbReference type="RefSeq" id="WP_111419849.1">
    <property type="nucleotide sequence ID" value="NZ_NPEX01000096.1"/>
</dbReference>
<dbReference type="InterPro" id="IPR052195">
    <property type="entry name" value="Bact_Alkyl/Aryl-Sulfatase"/>
</dbReference>
<dbReference type="InterPro" id="IPR036866">
    <property type="entry name" value="RibonucZ/Hydroxyglut_hydro"/>
</dbReference>
<dbReference type="PROSITE" id="PS51318">
    <property type="entry name" value="TAT"/>
    <property type="match status" value="1"/>
</dbReference>
<keyword evidence="3" id="KW-0862">Zinc</keyword>
<dbReference type="EMBL" id="NPEX01000096">
    <property type="protein sequence ID" value="RAI43299.1"/>
    <property type="molecule type" value="Genomic_DNA"/>
</dbReference>